<dbReference type="RefSeq" id="XP_065665543.1">
    <property type="nucleotide sequence ID" value="XM_065809471.1"/>
</dbReference>
<keyword evidence="2" id="KW-1185">Reference proteome</keyword>
<dbReference type="InterPro" id="IPR004875">
    <property type="entry name" value="DDE_SF_endonuclease_dom"/>
</dbReference>
<accession>A0ABM4CUG2</accession>
<organism evidence="2 3">
    <name type="scientific">Hydra vulgaris</name>
    <name type="common">Hydra</name>
    <name type="synonym">Hydra attenuata</name>
    <dbReference type="NCBI Taxonomy" id="6087"/>
    <lineage>
        <taxon>Eukaryota</taxon>
        <taxon>Metazoa</taxon>
        <taxon>Cnidaria</taxon>
        <taxon>Hydrozoa</taxon>
        <taxon>Hydroidolina</taxon>
        <taxon>Anthoathecata</taxon>
        <taxon>Aplanulata</taxon>
        <taxon>Hydridae</taxon>
        <taxon>Hydra</taxon>
    </lineage>
</organism>
<gene>
    <name evidence="3" type="primary">LOC136086969</name>
</gene>
<evidence type="ECO:0000259" key="1">
    <source>
        <dbReference type="Pfam" id="PF03184"/>
    </source>
</evidence>
<reference evidence="3" key="1">
    <citation type="submission" date="2025-08" db="UniProtKB">
        <authorList>
            <consortium name="RefSeq"/>
        </authorList>
    </citation>
    <scope>IDENTIFICATION</scope>
</reference>
<dbReference type="Pfam" id="PF03184">
    <property type="entry name" value="DDE_1"/>
    <property type="match status" value="1"/>
</dbReference>
<protein>
    <submittedName>
        <fullName evidence="3">Uncharacterized protein LOC136086969</fullName>
    </submittedName>
</protein>
<dbReference type="GeneID" id="136086969"/>
<sequence length="374" mass="41630">MFCGNANGELLPPYVVYKVESLWNTWMEHGPPKARYNRSKSGWFDSTCFEDWFFSLLLPRLKKAQGKSVIIGDNISSHLSIAVLDACQSNIIGFVKGKGRRVAFLPKDEFPRLLDRLITNLNEHGNDNLSAGFHKTGIFPLDKSQVLSRLPCCNVGLDSTTDLVSQSFLDHLCKSLGDPSDGFKKPKRHKVCAVSGKSLCSTDISSCVINKNNRLNSNNVDTPISIINTIETNNIDFAGPSTNTGTTETSNLIFADVSLVADSHTESLDHSVLGKKNFQNIDKTKNVCKKEKLLNLVENCYVIVKCNGELNPGQLKNLRKNGAEITIMKKNGLNWKWSLPAVQLFLPQSEIVDFIEEPKKISKRGIYSVPKLFH</sequence>
<evidence type="ECO:0000313" key="3">
    <source>
        <dbReference type="RefSeq" id="XP_065665543.1"/>
    </source>
</evidence>
<proteinExistence type="predicted"/>
<name>A0ABM4CUG2_HYDVU</name>
<dbReference type="Proteomes" id="UP001652625">
    <property type="component" value="Chromosome 11"/>
</dbReference>
<feature type="domain" description="DDE-1" evidence="1">
    <location>
        <begin position="2"/>
        <end position="90"/>
    </location>
</feature>
<evidence type="ECO:0000313" key="2">
    <source>
        <dbReference type="Proteomes" id="UP001652625"/>
    </source>
</evidence>